<keyword evidence="8" id="KW-1185">Reference proteome</keyword>
<proteinExistence type="inferred from homology"/>
<dbReference type="CDD" id="cd14498">
    <property type="entry name" value="DSP"/>
    <property type="match status" value="1"/>
</dbReference>
<dbReference type="EMBL" id="LDAU01000170">
    <property type="protein sequence ID" value="KRX01443.1"/>
    <property type="molecule type" value="Genomic_DNA"/>
</dbReference>
<dbReference type="InterPro" id="IPR000387">
    <property type="entry name" value="Tyr_Pase_dom"/>
</dbReference>
<accession>A0A0V0QGN1</accession>
<keyword evidence="3" id="KW-0378">Hydrolase</keyword>
<dbReference type="SMART" id="SM00404">
    <property type="entry name" value="PTPc_motif"/>
    <property type="match status" value="1"/>
</dbReference>
<keyword evidence="4" id="KW-0904">Protein phosphatase</keyword>
<dbReference type="OMA" id="ESKWIVI"/>
<dbReference type="OrthoDB" id="10252009at2759"/>
<evidence type="ECO:0000256" key="2">
    <source>
        <dbReference type="ARBA" id="ARBA00013064"/>
    </source>
</evidence>
<protein>
    <recommendedName>
        <fullName evidence="2">protein-tyrosine-phosphatase</fullName>
        <ecNumber evidence="2">3.1.3.48</ecNumber>
    </recommendedName>
</protein>
<evidence type="ECO:0000256" key="3">
    <source>
        <dbReference type="ARBA" id="ARBA00022801"/>
    </source>
</evidence>
<evidence type="ECO:0000259" key="5">
    <source>
        <dbReference type="PROSITE" id="PS50054"/>
    </source>
</evidence>
<dbReference type="Pfam" id="PF00782">
    <property type="entry name" value="DSPc"/>
    <property type="match status" value="1"/>
</dbReference>
<dbReference type="GO" id="GO:0033550">
    <property type="term" value="F:MAP kinase tyrosine phosphatase activity"/>
    <property type="evidence" value="ECO:0007669"/>
    <property type="project" value="TreeGrafter"/>
</dbReference>
<evidence type="ECO:0000313" key="7">
    <source>
        <dbReference type="EMBL" id="KRX01443.1"/>
    </source>
</evidence>
<dbReference type="GO" id="GO:0005737">
    <property type="term" value="C:cytoplasm"/>
    <property type="evidence" value="ECO:0007669"/>
    <property type="project" value="TreeGrafter"/>
</dbReference>
<feature type="domain" description="Tyrosine specific protein phosphatases" evidence="6">
    <location>
        <begin position="99"/>
        <end position="156"/>
    </location>
</feature>
<evidence type="ECO:0000256" key="4">
    <source>
        <dbReference type="ARBA" id="ARBA00022912"/>
    </source>
</evidence>
<dbReference type="InterPro" id="IPR029021">
    <property type="entry name" value="Prot-tyrosine_phosphatase-like"/>
</dbReference>
<dbReference type="InterPro" id="IPR020422">
    <property type="entry name" value="TYR_PHOSPHATASE_DUAL_dom"/>
</dbReference>
<dbReference type="Proteomes" id="UP000054937">
    <property type="component" value="Unassembled WGS sequence"/>
</dbReference>
<dbReference type="InParanoid" id="A0A0V0QGN1"/>
<dbReference type="PANTHER" id="PTHR10159">
    <property type="entry name" value="DUAL SPECIFICITY PROTEIN PHOSPHATASE"/>
    <property type="match status" value="1"/>
</dbReference>
<sequence>MTQLQLSFPQEVNFSPTLPNILDQDDMNCILEPYKYQNDKGGLYLGNIQSALNLQELEFHKIRTVFTTSQDLGFKYPKEIVQNYKCLNAIDRKFYDLSVHFEESIDFIQKHIKNTNILVHCQAGCSRSASIVIVYLMHAKNWNLEQALIFVKRKRPIVHPNPQFMKYLYEYDQKLKAERKNKESELRLKNQQKIQQIYQIQRAEGFSSRTPSQSKNNIKNLFQQKQEKNINNGNLQYQSLTYIPKNKINLNECKINNNNLLNNNESVNQIPNTAVCQINQEDDEPEITNRQNLRQQSQGIKIHQNDLNIITKSNQQFTLKSNVKQNYNDYDKENDQQSSIQFNNDKIQLTPYDNYKYNQNDLNKMNLQGSKSVGSDRLQQIKSGSNNQKSIPENSKTFKNLTSQFQIEYDTDNHYINQQQLLSVQKKTQSCLQQQPYGLNEQTENQNVKNSQNSEVIVIYGQVII</sequence>
<dbReference type="PROSITE" id="PS00383">
    <property type="entry name" value="TYR_PHOSPHATASE_1"/>
    <property type="match status" value="1"/>
</dbReference>
<dbReference type="EC" id="3.1.3.48" evidence="2"/>
<gene>
    <name evidence="7" type="ORF">PPERSA_01346</name>
</gene>
<dbReference type="InterPro" id="IPR016130">
    <property type="entry name" value="Tyr_Pase_AS"/>
</dbReference>
<feature type="domain" description="Tyrosine-protein phosphatase" evidence="5">
    <location>
        <begin position="35"/>
        <end position="177"/>
    </location>
</feature>
<name>A0A0V0QGN1_PSEPJ</name>
<evidence type="ECO:0000259" key="6">
    <source>
        <dbReference type="PROSITE" id="PS50056"/>
    </source>
</evidence>
<evidence type="ECO:0000313" key="8">
    <source>
        <dbReference type="Proteomes" id="UP000054937"/>
    </source>
</evidence>
<dbReference type="SUPFAM" id="SSF52799">
    <property type="entry name" value="(Phosphotyrosine protein) phosphatases II"/>
    <property type="match status" value="1"/>
</dbReference>
<organism evidence="7 8">
    <name type="scientific">Pseudocohnilembus persalinus</name>
    <name type="common">Ciliate</name>
    <dbReference type="NCBI Taxonomy" id="266149"/>
    <lineage>
        <taxon>Eukaryota</taxon>
        <taxon>Sar</taxon>
        <taxon>Alveolata</taxon>
        <taxon>Ciliophora</taxon>
        <taxon>Intramacronucleata</taxon>
        <taxon>Oligohymenophorea</taxon>
        <taxon>Scuticociliatia</taxon>
        <taxon>Philasterida</taxon>
        <taxon>Pseudocohnilembidae</taxon>
        <taxon>Pseudocohnilembus</taxon>
    </lineage>
</organism>
<dbReference type="GO" id="GO:0017017">
    <property type="term" value="F:MAP kinase tyrosine/serine/threonine phosphatase activity"/>
    <property type="evidence" value="ECO:0007669"/>
    <property type="project" value="TreeGrafter"/>
</dbReference>
<dbReference type="PANTHER" id="PTHR10159:SF511">
    <property type="entry name" value="DUAL SPECIFICITY PROTEIN PHOSPHATASE 1"/>
    <property type="match status" value="1"/>
</dbReference>
<dbReference type="GO" id="GO:0008330">
    <property type="term" value="F:protein tyrosine/threonine phosphatase activity"/>
    <property type="evidence" value="ECO:0007669"/>
    <property type="project" value="TreeGrafter"/>
</dbReference>
<dbReference type="PROSITE" id="PS50054">
    <property type="entry name" value="TYR_PHOSPHATASE_DUAL"/>
    <property type="match status" value="1"/>
</dbReference>
<dbReference type="InterPro" id="IPR003595">
    <property type="entry name" value="Tyr_Pase_cat"/>
</dbReference>
<comment type="similarity">
    <text evidence="1">Belongs to the protein-tyrosine phosphatase family. Non-receptor class dual specificity subfamily.</text>
</comment>
<dbReference type="SMART" id="SM00195">
    <property type="entry name" value="DSPc"/>
    <property type="match status" value="1"/>
</dbReference>
<evidence type="ECO:0000256" key="1">
    <source>
        <dbReference type="ARBA" id="ARBA00008601"/>
    </source>
</evidence>
<dbReference type="PROSITE" id="PS50056">
    <property type="entry name" value="TYR_PHOSPHATASE_2"/>
    <property type="match status" value="1"/>
</dbReference>
<comment type="caution">
    <text evidence="7">The sequence shown here is derived from an EMBL/GenBank/DDBJ whole genome shotgun (WGS) entry which is preliminary data.</text>
</comment>
<dbReference type="InterPro" id="IPR000340">
    <property type="entry name" value="Dual-sp_phosphatase_cat-dom"/>
</dbReference>
<reference evidence="7 8" key="1">
    <citation type="journal article" date="2015" name="Sci. Rep.">
        <title>Genome of the facultative scuticociliatosis pathogen Pseudocohnilembus persalinus provides insight into its virulence through horizontal gene transfer.</title>
        <authorList>
            <person name="Xiong J."/>
            <person name="Wang G."/>
            <person name="Cheng J."/>
            <person name="Tian M."/>
            <person name="Pan X."/>
            <person name="Warren A."/>
            <person name="Jiang C."/>
            <person name="Yuan D."/>
            <person name="Miao W."/>
        </authorList>
    </citation>
    <scope>NUCLEOTIDE SEQUENCE [LARGE SCALE GENOMIC DNA]</scope>
    <source>
        <strain evidence="7">36N120E</strain>
    </source>
</reference>
<dbReference type="Gene3D" id="3.90.190.10">
    <property type="entry name" value="Protein tyrosine phosphatase superfamily"/>
    <property type="match status" value="1"/>
</dbReference>
<dbReference type="GO" id="GO:0043409">
    <property type="term" value="P:negative regulation of MAPK cascade"/>
    <property type="evidence" value="ECO:0007669"/>
    <property type="project" value="TreeGrafter"/>
</dbReference>
<dbReference type="AlphaFoldDB" id="A0A0V0QGN1"/>